<sequence>MKIRGDIKSVNCLILWLFFLRFGLNDVAIDFRAPSASRCVSSCILITSFAPLFFTSNCPLSVYHPAFLHIRLVTHTHTRTHVIYKYICRTSPSSSFVVLLTGGSSLGFPSYPAGRAGLA</sequence>
<accession>A0A162CH12</accession>
<dbReference type="EMBL" id="LRGB01000868">
    <property type="protein sequence ID" value="KZS15752.1"/>
    <property type="molecule type" value="Genomic_DNA"/>
</dbReference>
<gene>
    <name evidence="1" type="ORF">APZ42_018979</name>
</gene>
<comment type="caution">
    <text evidence="1">The sequence shown here is derived from an EMBL/GenBank/DDBJ whole genome shotgun (WGS) entry which is preliminary data.</text>
</comment>
<keyword evidence="2" id="KW-1185">Reference proteome</keyword>
<proteinExistence type="predicted"/>
<dbReference type="Proteomes" id="UP000076858">
    <property type="component" value="Unassembled WGS sequence"/>
</dbReference>
<evidence type="ECO:0000313" key="1">
    <source>
        <dbReference type="EMBL" id="KZS15752.1"/>
    </source>
</evidence>
<name>A0A162CH12_9CRUS</name>
<organism evidence="1 2">
    <name type="scientific">Daphnia magna</name>
    <dbReference type="NCBI Taxonomy" id="35525"/>
    <lineage>
        <taxon>Eukaryota</taxon>
        <taxon>Metazoa</taxon>
        <taxon>Ecdysozoa</taxon>
        <taxon>Arthropoda</taxon>
        <taxon>Crustacea</taxon>
        <taxon>Branchiopoda</taxon>
        <taxon>Diplostraca</taxon>
        <taxon>Cladocera</taxon>
        <taxon>Anomopoda</taxon>
        <taxon>Daphniidae</taxon>
        <taxon>Daphnia</taxon>
    </lineage>
</organism>
<dbReference type="AlphaFoldDB" id="A0A162CH12"/>
<protein>
    <submittedName>
        <fullName evidence="1">Uncharacterized protein</fullName>
    </submittedName>
</protein>
<reference evidence="1 2" key="1">
    <citation type="submission" date="2016-03" db="EMBL/GenBank/DDBJ databases">
        <title>EvidentialGene: Evidence-directed Construction of Genes on Genomes.</title>
        <authorList>
            <person name="Gilbert D.G."/>
            <person name="Choi J.-H."/>
            <person name="Mockaitis K."/>
            <person name="Colbourne J."/>
            <person name="Pfrender M."/>
        </authorList>
    </citation>
    <scope>NUCLEOTIDE SEQUENCE [LARGE SCALE GENOMIC DNA]</scope>
    <source>
        <strain evidence="1 2">Xinb3</strain>
        <tissue evidence="1">Complete organism</tissue>
    </source>
</reference>
<evidence type="ECO:0000313" key="2">
    <source>
        <dbReference type="Proteomes" id="UP000076858"/>
    </source>
</evidence>